<dbReference type="OrthoDB" id="5244829at2"/>
<evidence type="ECO:0000259" key="1">
    <source>
        <dbReference type="Pfam" id="PF17648"/>
    </source>
</evidence>
<organism evidence="2 3">
    <name type="scientific">Devosia geojensis</name>
    <dbReference type="NCBI Taxonomy" id="443610"/>
    <lineage>
        <taxon>Bacteria</taxon>
        <taxon>Pseudomonadati</taxon>
        <taxon>Pseudomonadota</taxon>
        <taxon>Alphaproteobacteria</taxon>
        <taxon>Hyphomicrobiales</taxon>
        <taxon>Devosiaceae</taxon>
        <taxon>Devosia</taxon>
    </lineage>
</organism>
<dbReference type="PATRIC" id="fig|443610.3.peg.2638"/>
<evidence type="ECO:0000313" key="3">
    <source>
        <dbReference type="Proteomes" id="UP000033632"/>
    </source>
</evidence>
<dbReference type="RefSeq" id="WP_046106694.1">
    <property type="nucleotide sequence ID" value="NZ_JZEX01000020.1"/>
</dbReference>
<name>A0A0F5FXU9_9HYPH</name>
<evidence type="ECO:0000313" key="2">
    <source>
        <dbReference type="EMBL" id="KKB13679.1"/>
    </source>
</evidence>
<sequence>MTDTLTASEHITLIVTSWPDVTSGYGSRGEWAFKVNGHEIGHLHGDSVAHFFFPKPLWRELKAQGRITHHPVFPDAQGPAARRIRTAEDVEDVIAMMRMNYERLVGK</sequence>
<accession>A0A0F5FXU9</accession>
<gene>
    <name evidence="2" type="ORF">VE25_00915</name>
</gene>
<proteinExistence type="predicted"/>
<keyword evidence="3" id="KW-1185">Reference proteome</keyword>
<reference evidence="2 3" key="1">
    <citation type="submission" date="2015-03" db="EMBL/GenBank/DDBJ databases">
        <authorList>
            <person name="Hassan Y.I."/>
            <person name="Lepp D."/>
            <person name="Li X.-Z."/>
            <person name="Zhou T."/>
        </authorList>
    </citation>
    <scope>NUCLEOTIDE SEQUENCE [LARGE SCALE GENOMIC DNA]</scope>
    <source>
        <strain evidence="2 3">BD-c194</strain>
    </source>
</reference>
<feature type="domain" description="Luciferase" evidence="1">
    <location>
        <begin position="37"/>
        <end position="99"/>
    </location>
</feature>
<dbReference type="EMBL" id="JZEX01000020">
    <property type="protein sequence ID" value="KKB13679.1"/>
    <property type="molecule type" value="Genomic_DNA"/>
</dbReference>
<dbReference type="Proteomes" id="UP000033632">
    <property type="component" value="Unassembled WGS sequence"/>
</dbReference>
<comment type="caution">
    <text evidence="2">The sequence shown here is derived from an EMBL/GenBank/DDBJ whole genome shotgun (WGS) entry which is preliminary data.</text>
</comment>
<protein>
    <recommendedName>
        <fullName evidence="1">Luciferase domain-containing protein</fullName>
    </recommendedName>
</protein>
<dbReference type="InterPro" id="IPR040841">
    <property type="entry name" value="Luciferase_dom"/>
</dbReference>
<dbReference type="AlphaFoldDB" id="A0A0F5FXU9"/>
<dbReference type="Pfam" id="PF17648">
    <property type="entry name" value="Luciferase"/>
    <property type="match status" value="1"/>
</dbReference>